<evidence type="ECO:0000313" key="2">
    <source>
        <dbReference type="EMBL" id="AQZ51536.1"/>
    </source>
</evidence>
<keyword evidence="3" id="KW-1185">Reference proteome</keyword>
<accession>A0A1U9Z1G2</accession>
<dbReference type="Proteomes" id="UP000191135">
    <property type="component" value="Chromosome"/>
</dbReference>
<dbReference type="AlphaFoldDB" id="A0A1U9Z1G2"/>
<protein>
    <submittedName>
        <fullName evidence="2">High temperature protein G</fullName>
    </submittedName>
</protein>
<dbReference type="InterPro" id="IPR056471">
    <property type="entry name" value="HD-CE"/>
</dbReference>
<organism evidence="2 3">
    <name type="scientific">Martelella mediterranea DSM 17316</name>
    <dbReference type="NCBI Taxonomy" id="1122214"/>
    <lineage>
        <taxon>Bacteria</taxon>
        <taxon>Pseudomonadati</taxon>
        <taxon>Pseudomonadota</taxon>
        <taxon>Alphaproteobacteria</taxon>
        <taxon>Hyphomicrobiales</taxon>
        <taxon>Aurantimonadaceae</taxon>
        <taxon>Martelella</taxon>
    </lineage>
</organism>
<dbReference type="Gene3D" id="3.30.565.10">
    <property type="entry name" value="Histidine kinase-like ATPase, C-terminal domain"/>
    <property type="match status" value="1"/>
</dbReference>
<dbReference type="STRING" id="1122214.Mame_02201"/>
<dbReference type="SUPFAM" id="SSF55874">
    <property type="entry name" value="ATPase domain of HSP90 chaperone/DNA topoisomerase II/histidine kinase"/>
    <property type="match status" value="1"/>
</dbReference>
<sequence>MFPVSVINSSLWSSAFRDQSDHSDVIQRLITSLTIMRSKAGQLSSLVRADFPDLTAHDVSHLDALWEVGSTICGPSYPINPLEGFILGASILLHDTALSFTAYEGGADKLRETTVWKDNYSFYHRSNRSGDDEVARNNADFATVRYLHASECRELAVREWRRDDRNGEYLIDDAHLRNHYGELIGDIAGSHHWDIDHVADHFNEQKNPTGELPPSWVVHPLKLACILRCADAGHIDGRRAPDFLLSVLARNRVSQSHWLAQNYLSRLCEHQADRSGQTLSINSTRPFKATEAPAWWVAKEAIDILSKEIRDSNKVLADYERPNAPAFKRKFVYGAEDTASLTLLVTTQGWHPTEAKVKIGNVESVVTQLGGDQLYDGQTKFGVVLRELIQNARDAICARQIIEPTFKNGAVKVSLEKSDDGWVLVVKDNGVGMSESTLTGHLLDFGSSFWKSQLIQSEWPGLLSSSFQSSGRFGIGFFSSFMIANSLTISSRRFSSDITSFRTLEFQNGMTLRPLLSSTLPPDVSTDLSTRVAVKLNSGLVNQLGEVLMFDGGHRDRRTVPFCDFLGATTALLDVPVYYLNESDQSVLLPSMPDQLADHAIVLDWISTLNAHEYGEKISEHIDPERDLTRLRYVYDNEKKVGLAALDIGYRQGYYYSHGMVGISGLISLDDGGNSNIIGAVSVPPSGAARETRTDNWIRAIAHASASAWLVEQVSILAGMDIQLKDIQDTIQNVVGWGFDAYPIWKENQFMLDGEVHLVKNSDLLGFVGSRTILFNIDLRRHMRPNQVNQHIWLGPSGYKRNFDDEILYLNEFTILSGDDYWDADYSNPDLANQNCLIGYFERYIQSQGCRSRWEEVTRSIKDEDGGEREVRYLALNIEQ</sequence>
<dbReference type="Pfam" id="PF13589">
    <property type="entry name" value="HATPase_c_3"/>
    <property type="match status" value="1"/>
</dbReference>
<feature type="domain" description="HD-CE" evidence="1">
    <location>
        <begin position="51"/>
        <end position="310"/>
    </location>
</feature>
<evidence type="ECO:0000259" key="1">
    <source>
        <dbReference type="Pfam" id="PF24391"/>
    </source>
</evidence>
<dbReference type="KEGG" id="mmed:Mame_02201"/>
<gene>
    <name evidence="2" type="primary">htpG</name>
    <name evidence="2" type="ORF">Mame_02201</name>
</gene>
<dbReference type="InterPro" id="IPR036890">
    <property type="entry name" value="HATPase_C_sf"/>
</dbReference>
<dbReference type="EMBL" id="CP020330">
    <property type="protein sequence ID" value="AQZ51536.1"/>
    <property type="molecule type" value="Genomic_DNA"/>
</dbReference>
<dbReference type="Pfam" id="PF24391">
    <property type="entry name" value="HD-CE"/>
    <property type="match status" value="1"/>
</dbReference>
<reference evidence="2 3" key="1">
    <citation type="submission" date="2017-03" db="EMBL/GenBank/DDBJ databases">
        <title>Foreign affairs: Plasmid Transfer between Roseobacters and Rhizobia.</title>
        <authorList>
            <person name="Bartling P."/>
            <person name="Bunk B."/>
            <person name="Overmann J."/>
            <person name="Brinkmann H."/>
            <person name="Petersen J."/>
        </authorList>
    </citation>
    <scope>NUCLEOTIDE SEQUENCE [LARGE SCALE GENOMIC DNA]</scope>
    <source>
        <strain evidence="2 3">MACL11</strain>
    </source>
</reference>
<evidence type="ECO:0000313" key="3">
    <source>
        <dbReference type="Proteomes" id="UP000191135"/>
    </source>
</evidence>
<name>A0A1U9Z1G2_9HYPH</name>
<proteinExistence type="predicted"/>